<keyword evidence="1 5" id="KW-0479">Metal-binding</keyword>
<evidence type="ECO:0000313" key="8">
    <source>
        <dbReference type="EMBL" id="CAB3267925.1"/>
    </source>
</evidence>
<evidence type="ECO:0000256" key="5">
    <source>
        <dbReference type="PROSITE-ProRule" id="PRU00723"/>
    </source>
</evidence>
<dbReference type="PROSITE" id="PS50103">
    <property type="entry name" value="ZF_C3H1"/>
    <property type="match status" value="2"/>
</dbReference>
<feature type="region of interest" description="Disordered" evidence="6">
    <location>
        <begin position="345"/>
        <end position="390"/>
    </location>
</feature>
<dbReference type="SUPFAM" id="SSF90229">
    <property type="entry name" value="CCCH zinc finger"/>
    <property type="match status" value="2"/>
</dbReference>
<evidence type="ECO:0000256" key="2">
    <source>
        <dbReference type="ARBA" id="ARBA00022737"/>
    </source>
</evidence>
<evidence type="ECO:0000256" key="3">
    <source>
        <dbReference type="ARBA" id="ARBA00022771"/>
    </source>
</evidence>
<dbReference type="AlphaFoldDB" id="A0A6F9DYH8"/>
<reference evidence="8" key="1">
    <citation type="submission" date="2020-04" db="EMBL/GenBank/DDBJ databases">
        <authorList>
            <person name="Neveu A P."/>
        </authorList>
    </citation>
    <scope>NUCLEOTIDE SEQUENCE</scope>
    <source>
        <tissue evidence="8">Whole embryo</tissue>
    </source>
</reference>
<dbReference type="GO" id="GO:0008270">
    <property type="term" value="F:zinc ion binding"/>
    <property type="evidence" value="ECO:0007669"/>
    <property type="project" value="UniProtKB-KW"/>
</dbReference>
<dbReference type="InterPro" id="IPR036855">
    <property type="entry name" value="Znf_CCCH_sf"/>
</dbReference>
<dbReference type="FunFam" id="4.10.1000.10:FF:000002">
    <property type="entry name" value="Zinc finger protein 36, C3H1 type-like 1"/>
    <property type="match status" value="1"/>
</dbReference>
<evidence type="ECO:0000259" key="7">
    <source>
        <dbReference type="PROSITE" id="PS50103"/>
    </source>
</evidence>
<feature type="domain" description="C3H1-type" evidence="7">
    <location>
        <begin position="128"/>
        <end position="156"/>
    </location>
</feature>
<feature type="zinc finger region" description="C3H1-type" evidence="5">
    <location>
        <begin position="166"/>
        <end position="194"/>
    </location>
</feature>
<dbReference type="Pfam" id="PF00642">
    <property type="entry name" value="zf-CCCH"/>
    <property type="match status" value="2"/>
</dbReference>
<dbReference type="PANTHER" id="PTHR12547">
    <property type="entry name" value="CCCH ZINC FINGER/TIS11-RELATED"/>
    <property type="match status" value="1"/>
</dbReference>
<feature type="domain" description="C3H1-type" evidence="7">
    <location>
        <begin position="166"/>
        <end position="194"/>
    </location>
</feature>
<evidence type="ECO:0000256" key="4">
    <source>
        <dbReference type="ARBA" id="ARBA00022833"/>
    </source>
</evidence>
<dbReference type="FunFam" id="4.10.1000.10:FF:000001">
    <property type="entry name" value="zinc finger CCCH domain-containing protein 15-like"/>
    <property type="match status" value="1"/>
</dbReference>
<dbReference type="SMART" id="SM00356">
    <property type="entry name" value="ZnF_C3H1"/>
    <property type="match status" value="2"/>
</dbReference>
<accession>A0A6F9DYH8</accession>
<keyword evidence="2" id="KW-0677">Repeat</keyword>
<protein>
    <submittedName>
        <fullName evidence="8">ZF(C3H) zinc finger protein</fullName>
    </submittedName>
</protein>
<sequence>MSSTMVSSNIGFNEFQSDYAAIRSSFHDLQRSAALDKADFASNASFAVGFSNRTALARRHSSSVFGASVVKPLAATITSTFRDTSGALVGNGLLETVAEERFRSRAYSEGSNLSCDQQQQQQAQTTSRYKTELCRPFEENGRCKYGDKCQFAHGKHELRHMVRHPKYKTELCRTYHTSGLCMYGPRCHFIHNTDELAPVSRQNSVSGIGLQTHQVSVPVTISNVIQQKRPTNLQLLSQQQQRNINQMNNAFPYPTANKVNTSPIGTPPGFFGPAEQPPLLSPVSPISATRTGPVFSFAKAPMSPMDLQGATKTFGGFDVENRQATPPLTRFDVMQGGHQYMDLSNEDAVFDPPTPPDSDRESESGSPQAGGILNNSPQRLPIFRCLSQSE</sequence>
<dbReference type="InterPro" id="IPR045877">
    <property type="entry name" value="ZFP36-like"/>
</dbReference>
<keyword evidence="4 5" id="KW-0862">Zinc</keyword>
<proteinExistence type="evidence at transcript level"/>
<dbReference type="PANTHER" id="PTHR12547:SF18">
    <property type="entry name" value="PROTEIN TIS11"/>
    <property type="match status" value="1"/>
</dbReference>
<dbReference type="EMBL" id="LR792063">
    <property type="protein sequence ID" value="CAB3267925.1"/>
    <property type="molecule type" value="mRNA"/>
</dbReference>
<name>A0A6F9DYH8_9ASCI</name>
<keyword evidence="3 5" id="KW-0863">Zinc-finger</keyword>
<evidence type="ECO:0000256" key="6">
    <source>
        <dbReference type="SAM" id="MobiDB-lite"/>
    </source>
</evidence>
<feature type="zinc finger region" description="C3H1-type" evidence="5">
    <location>
        <begin position="128"/>
        <end position="156"/>
    </location>
</feature>
<dbReference type="InterPro" id="IPR000571">
    <property type="entry name" value="Znf_CCCH"/>
</dbReference>
<evidence type="ECO:0000256" key="1">
    <source>
        <dbReference type="ARBA" id="ARBA00022723"/>
    </source>
</evidence>
<gene>
    <name evidence="8" type="primary">Zfp36l1-001</name>
</gene>
<dbReference type="Gene3D" id="4.10.1000.10">
    <property type="entry name" value="Zinc finger, CCCH-type"/>
    <property type="match status" value="2"/>
</dbReference>
<dbReference type="GO" id="GO:0003729">
    <property type="term" value="F:mRNA binding"/>
    <property type="evidence" value="ECO:0007669"/>
    <property type="project" value="InterPro"/>
</dbReference>
<organism evidence="8">
    <name type="scientific">Phallusia mammillata</name>
    <dbReference type="NCBI Taxonomy" id="59560"/>
    <lineage>
        <taxon>Eukaryota</taxon>
        <taxon>Metazoa</taxon>
        <taxon>Chordata</taxon>
        <taxon>Tunicata</taxon>
        <taxon>Ascidiacea</taxon>
        <taxon>Phlebobranchia</taxon>
        <taxon>Ascidiidae</taxon>
        <taxon>Phallusia</taxon>
    </lineage>
</organism>